<dbReference type="NCBIfam" id="NF045728">
    <property type="entry name" value="glycosyl_F510_1955"/>
    <property type="match status" value="1"/>
</dbReference>
<keyword evidence="4" id="KW-1185">Reference proteome</keyword>
<accession>A0A7X6HC59</accession>
<evidence type="ECO:0000256" key="2">
    <source>
        <dbReference type="SAM" id="SignalP"/>
    </source>
</evidence>
<dbReference type="Proteomes" id="UP000544090">
    <property type="component" value="Unassembled WGS sequence"/>
</dbReference>
<evidence type="ECO:0000313" key="4">
    <source>
        <dbReference type="Proteomes" id="UP000544090"/>
    </source>
</evidence>
<dbReference type="Gene3D" id="2.130.10.10">
    <property type="entry name" value="YVTN repeat-like/Quinoprotein amine dehydrogenase"/>
    <property type="match status" value="1"/>
</dbReference>
<evidence type="ECO:0000313" key="3">
    <source>
        <dbReference type="EMBL" id="NKX53624.1"/>
    </source>
</evidence>
<dbReference type="CDD" id="cd15482">
    <property type="entry name" value="Sialidase_non-viral"/>
    <property type="match status" value="1"/>
</dbReference>
<dbReference type="InterPro" id="IPR015943">
    <property type="entry name" value="WD40/YVTN_repeat-like_dom_sf"/>
</dbReference>
<evidence type="ECO:0000256" key="1">
    <source>
        <dbReference type="SAM" id="MobiDB-lite"/>
    </source>
</evidence>
<feature type="signal peptide" evidence="2">
    <location>
        <begin position="1"/>
        <end position="41"/>
    </location>
</feature>
<dbReference type="AlphaFoldDB" id="A0A7X6HC59"/>
<feature type="region of interest" description="Disordered" evidence="1">
    <location>
        <begin position="40"/>
        <end position="65"/>
    </location>
</feature>
<comment type="caution">
    <text evidence="3">The sequence shown here is derived from an EMBL/GenBank/DDBJ whole genome shotgun (WGS) entry which is preliminary data.</text>
</comment>
<protein>
    <submittedName>
        <fullName evidence="3">Exo-alpha-sialidase</fullName>
    </submittedName>
</protein>
<dbReference type="SUPFAM" id="SSF110296">
    <property type="entry name" value="Oligoxyloglucan reducing end-specific cellobiohydrolase"/>
    <property type="match status" value="1"/>
</dbReference>
<name>A0A7X6HC59_9MICC</name>
<dbReference type="InterPro" id="IPR002860">
    <property type="entry name" value="BNR_rpt"/>
</dbReference>
<proteinExistence type="predicted"/>
<feature type="chain" id="PRO_5039094016" evidence="2">
    <location>
        <begin position="42"/>
        <end position="300"/>
    </location>
</feature>
<reference evidence="3 4" key="1">
    <citation type="submission" date="2020-04" db="EMBL/GenBank/DDBJ databases">
        <title>Arthrobacter sp. nov.</title>
        <authorList>
            <person name="Liu S."/>
        </authorList>
    </citation>
    <scope>NUCLEOTIDE SEQUENCE [LARGE SCALE GENOMIC DNA]</scope>
    <source>
        <strain evidence="3 4">E918</strain>
    </source>
</reference>
<dbReference type="InterPro" id="IPR054817">
    <property type="entry name" value="Glycosyl_F510_1955-like"/>
</dbReference>
<dbReference type="RefSeq" id="WP_168484955.1">
    <property type="nucleotide sequence ID" value="NZ_JAAZSQ010000002.1"/>
</dbReference>
<dbReference type="EMBL" id="JAAZSQ010000002">
    <property type="protein sequence ID" value="NKX53624.1"/>
    <property type="molecule type" value="Genomic_DNA"/>
</dbReference>
<gene>
    <name evidence="3" type="ORF">HGG74_03515</name>
</gene>
<sequence length="300" mass="30656">MFPQPSAPHAVTRKASAPHAVTRKVLAAAAASMLLAAGCSAQPANPPAAPATSQENPYGHIHGMSVDPETGRILLATHNGLFDASGGSPERIGPVIDLMGFSSAGGNRFYASGHPGPESGLPDPAGLIRTEDGGKTWVPLSRQGESDFHALTVTRDGVVGYDGQLRMTRDLEKWTVAGTGVRPHSLAGTPTSTVVLATTEEGVQRSDDGGKTWNLPAGAPVLLVTAFADNSTAAGVAPDGTVHLSRDTGRTWHSAGAVTGRPAAIAAAPGKDNSVQIWVATTAGLEHSEDSGTTFNPLGK</sequence>
<keyword evidence="2" id="KW-0732">Signal</keyword>
<dbReference type="Pfam" id="PF02012">
    <property type="entry name" value="BNR"/>
    <property type="match status" value="1"/>
</dbReference>
<organism evidence="3 4">
    <name type="scientific">Arthrobacter mobilis</name>
    <dbReference type="NCBI Taxonomy" id="2724944"/>
    <lineage>
        <taxon>Bacteria</taxon>
        <taxon>Bacillati</taxon>
        <taxon>Actinomycetota</taxon>
        <taxon>Actinomycetes</taxon>
        <taxon>Micrococcales</taxon>
        <taxon>Micrococcaceae</taxon>
        <taxon>Arthrobacter</taxon>
    </lineage>
</organism>